<accession>A0ABR7IQQ5</accession>
<sequence length="241" mass="27363">MPTTEWINKYKAIKDKLVCKIDLDAYFTEKVIGNMMVAVLDMGVVRFPTGTIFACDPLVELEDARPYFQTIPAGNYPVKICVVPSEQYGDRYACVKIVVSDKKPVRCELGMVGNEDLDEELEDGEYFGFDVDAGMGCIADIQLQKAFQVYWAKQLEENPDIDPYNDLFCDLLEENAKTHPKYQRKGGDWLLWTVPGTDCDLPIFASGWGDGVYPVYFGYDTENKVCGVYIHFIDITEAYEE</sequence>
<keyword evidence="2" id="KW-1185">Reference proteome</keyword>
<evidence type="ECO:0000313" key="2">
    <source>
        <dbReference type="Proteomes" id="UP000649151"/>
    </source>
</evidence>
<gene>
    <name evidence="1" type="ORF">H8Z77_05530</name>
</gene>
<comment type="caution">
    <text evidence="1">The sequence shown here is derived from an EMBL/GenBank/DDBJ whole genome shotgun (WGS) entry which is preliminary data.</text>
</comment>
<organism evidence="1 2">
    <name type="scientific">Clostridium facile</name>
    <dbReference type="NCBI Taxonomy" id="2763035"/>
    <lineage>
        <taxon>Bacteria</taxon>
        <taxon>Bacillati</taxon>
        <taxon>Bacillota</taxon>
        <taxon>Clostridia</taxon>
        <taxon>Eubacteriales</taxon>
        <taxon>Clostridiaceae</taxon>
        <taxon>Clostridium</taxon>
    </lineage>
</organism>
<dbReference type="InterPro" id="IPR025335">
    <property type="entry name" value="DUF4241"/>
</dbReference>
<proteinExistence type="predicted"/>
<name>A0ABR7IQQ5_9CLOT</name>
<reference evidence="1 2" key="1">
    <citation type="submission" date="2020-08" db="EMBL/GenBank/DDBJ databases">
        <title>Genome public.</title>
        <authorList>
            <person name="Liu C."/>
            <person name="Sun Q."/>
        </authorList>
    </citation>
    <scope>NUCLEOTIDE SEQUENCE [LARGE SCALE GENOMIC DNA]</scope>
    <source>
        <strain evidence="1 2">NSJ-27</strain>
    </source>
</reference>
<protein>
    <submittedName>
        <fullName evidence="1">DUF4241 domain-containing protein</fullName>
    </submittedName>
</protein>
<evidence type="ECO:0000313" key="1">
    <source>
        <dbReference type="EMBL" id="MBC5787486.1"/>
    </source>
</evidence>
<dbReference type="Proteomes" id="UP000649151">
    <property type="component" value="Unassembled WGS sequence"/>
</dbReference>
<dbReference type="EMBL" id="JACOQK010000001">
    <property type="protein sequence ID" value="MBC5787486.1"/>
    <property type="molecule type" value="Genomic_DNA"/>
</dbReference>
<dbReference type="Pfam" id="PF14025">
    <property type="entry name" value="DUF4241"/>
    <property type="match status" value="1"/>
</dbReference>